<feature type="transmembrane region" description="Helical" evidence="7">
    <location>
        <begin position="111"/>
        <end position="131"/>
    </location>
</feature>
<dbReference type="GO" id="GO:0055085">
    <property type="term" value="P:transmembrane transport"/>
    <property type="evidence" value="ECO:0007669"/>
    <property type="project" value="InterPro"/>
</dbReference>
<evidence type="ECO:0000256" key="3">
    <source>
        <dbReference type="ARBA" id="ARBA00022475"/>
    </source>
</evidence>
<dbReference type="InterPro" id="IPR050809">
    <property type="entry name" value="UgpAE/MalFG_permease"/>
</dbReference>
<name>B7ARL5_9FIRM</name>
<feature type="transmembrane region" description="Helical" evidence="7">
    <location>
        <begin position="478"/>
        <end position="502"/>
    </location>
</feature>
<dbReference type="PANTHER" id="PTHR43227:SF11">
    <property type="entry name" value="BLL4140 PROTEIN"/>
    <property type="match status" value="1"/>
</dbReference>
<accession>B7ARL5</accession>
<keyword evidence="3" id="KW-1003">Cell membrane</keyword>
<dbReference type="SUPFAM" id="SSF161098">
    <property type="entry name" value="MetI-like"/>
    <property type="match status" value="1"/>
</dbReference>
<dbReference type="InterPro" id="IPR026870">
    <property type="entry name" value="Zinc_ribbon_dom"/>
</dbReference>
<comment type="similarity">
    <text evidence="7">Belongs to the binding-protein-dependent transport system permease family.</text>
</comment>
<evidence type="ECO:0000313" key="9">
    <source>
        <dbReference type="EMBL" id="EEC57211.1"/>
    </source>
</evidence>
<evidence type="ECO:0000256" key="6">
    <source>
        <dbReference type="ARBA" id="ARBA00023136"/>
    </source>
</evidence>
<feature type="transmembrane region" description="Helical" evidence="7">
    <location>
        <begin position="47"/>
        <end position="66"/>
    </location>
</feature>
<dbReference type="GO" id="GO:0005886">
    <property type="term" value="C:plasma membrane"/>
    <property type="evidence" value="ECO:0007669"/>
    <property type="project" value="UniProtKB-SubCell"/>
</dbReference>
<evidence type="ECO:0000256" key="4">
    <source>
        <dbReference type="ARBA" id="ARBA00022692"/>
    </source>
</evidence>
<dbReference type="Pfam" id="PF00528">
    <property type="entry name" value="BPD_transp_1"/>
    <property type="match status" value="1"/>
</dbReference>
<dbReference type="AlphaFoldDB" id="B7ARL5"/>
<feature type="transmembrane region" description="Helical" evidence="7">
    <location>
        <begin position="214"/>
        <end position="236"/>
    </location>
</feature>
<evidence type="ECO:0000313" key="10">
    <source>
        <dbReference type="Proteomes" id="UP000003136"/>
    </source>
</evidence>
<evidence type="ECO:0000256" key="2">
    <source>
        <dbReference type="ARBA" id="ARBA00022448"/>
    </source>
</evidence>
<evidence type="ECO:0000256" key="5">
    <source>
        <dbReference type="ARBA" id="ARBA00022989"/>
    </source>
</evidence>
<dbReference type="EMBL" id="ABVQ01000036">
    <property type="protein sequence ID" value="EEC57211.1"/>
    <property type="molecule type" value="Genomic_DNA"/>
</dbReference>
<keyword evidence="6 7" id="KW-0472">Membrane</keyword>
<feature type="transmembrane region" description="Helical" evidence="7">
    <location>
        <begin position="163"/>
        <end position="184"/>
    </location>
</feature>
<gene>
    <name evidence="9" type="ORF">BACPEC_01719</name>
</gene>
<protein>
    <recommendedName>
        <fullName evidence="8">ABC transmembrane type-1 domain-containing protein</fullName>
    </recommendedName>
</protein>
<dbReference type="STRING" id="483218.BACPEC_01719"/>
<evidence type="ECO:0000259" key="8">
    <source>
        <dbReference type="PROSITE" id="PS50928"/>
    </source>
</evidence>
<keyword evidence="4 7" id="KW-0812">Transmembrane</keyword>
<proteinExistence type="inferred from homology"/>
<dbReference type="eggNOG" id="COG4209">
    <property type="taxonomic scope" value="Bacteria"/>
</dbReference>
<feature type="transmembrane region" description="Helical" evidence="7">
    <location>
        <begin position="86"/>
        <end position="104"/>
    </location>
</feature>
<dbReference type="Gene3D" id="1.10.3720.10">
    <property type="entry name" value="MetI-like"/>
    <property type="match status" value="1"/>
</dbReference>
<feature type="domain" description="ABC transmembrane type-1" evidence="8">
    <location>
        <begin position="275"/>
        <end position="499"/>
    </location>
</feature>
<dbReference type="Proteomes" id="UP000003136">
    <property type="component" value="Unassembled WGS sequence"/>
</dbReference>
<organism evidence="9 10">
    <name type="scientific">[Bacteroides] pectinophilus ATCC 43243</name>
    <dbReference type="NCBI Taxonomy" id="483218"/>
    <lineage>
        <taxon>Bacteria</taxon>
        <taxon>Bacillati</taxon>
        <taxon>Bacillota</taxon>
        <taxon>Clostridia</taxon>
        <taxon>Eubacteriales</taxon>
    </lineage>
</organism>
<keyword evidence="2 7" id="KW-0813">Transport</keyword>
<sequence length="512" mass="57327">MNELRNFLGKKEGKKMQCKSCNTELPKHAKVCPKCGAKVSDKGPQNLKVIAIAGAVIAFIGGLLPFVQNTGDVEKAYSFMNIQMPVFWYLYMIALVATILLCVAKKEKLSIITTAIAGVIFAVAFFVSPFLEYAGRQQGKGGTVINKYNNVMLSDLLSNGENGIGMGTFVVIIGLIVAIIGVFFDLLKYFKKEINVDAKYMTNSINKSVWSMVYYYRWFYVMFLPALIFVLLFNYWPMLGLRYAFTSYKITNPYYIGITHFHEMATADIYFWTAFKNTLYLSVIKLILNTGAAVIISLLLHEISNIIFKKTVQTIIYLPHFMSWVVTASLFRLILAPSSSGMVNTFLAEVFGMFGGNPSNGIFFLGDPRYWVGSYFVINVWKDTGWGTILFLATLSGISPELYEAAEIDGANRFNKMRYITLPALTNTIITVFILNLAKVMNLFESVFVLMNDAVYDVSNVLQTFVYYKTFGGGRPDYGYTTAVGLFRSVVSGVLVIICNYASKKVRGRGIV</sequence>
<dbReference type="HOGENOM" id="CLU_547181_0_0_9"/>
<dbReference type="Pfam" id="PF13240">
    <property type="entry name" value="Zn_Ribbon_1"/>
    <property type="match status" value="1"/>
</dbReference>
<feature type="transmembrane region" description="Helical" evidence="7">
    <location>
        <begin position="424"/>
        <end position="444"/>
    </location>
</feature>
<feature type="transmembrane region" description="Helical" evidence="7">
    <location>
        <begin position="384"/>
        <end position="403"/>
    </location>
</feature>
<dbReference type="PANTHER" id="PTHR43227">
    <property type="entry name" value="BLL4140 PROTEIN"/>
    <property type="match status" value="1"/>
</dbReference>
<reference evidence="9 10" key="2">
    <citation type="submission" date="2008-11" db="EMBL/GenBank/DDBJ databases">
        <authorList>
            <person name="Fulton L."/>
            <person name="Clifton S."/>
            <person name="Fulton B."/>
            <person name="Xu J."/>
            <person name="Minx P."/>
            <person name="Pepin K.H."/>
            <person name="Johnson M."/>
            <person name="Bhonagiri V."/>
            <person name="Nash W.E."/>
            <person name="Mardis E.R."/>
            <person name="Wilson R.K."/>
        </authorList>
    </citation>
    <scope>NUCLEOTIDE SEQUENCE [LARGE SCALE GENOMIC DNA]</scope>
    <source>
        <strain evidence="9 10">ATCC 43243</strain>
    </source>
</reference>
<reference evidence="9 10" key="1">
    <citation type="submission" date="2008-11" db="EMBL/GenBank/DDBJ databases">
        <title>Draft genome sequence of Bacteroides pectinophilus (ATCC 43243).</title>
        <authorList>
            <person name="Sudarsanam P."/>
            <person name="Ley R."/>
            <person name="Guruge J."/>
            <person name="Turnbaugh P.J."/>
            <person name="Mahowald M."/>
            <person name="Liep D."/>
            <person name="Gordon J."/>
        </authorList>
    </citation>
    <scope>NUCLEOTIDE SEQUENCE [LARGE SCALE GENOMIC DNA]</scope>
    <source>
        <strain evidence="9 10">ATCC 43243</strain>
    </source>
</reference>
<comment type="subcellular location">
    <subcellularLocation>
        <location evidence="1 7">Cell membrane</location>
        <topology evidence="1 7">Multi-pass membrane protein</topology>
    </subcellularLocation>
</comment>
<feature type="transmembrane region" description="Helical" evidence="7">
    <location>
        <begin position="279"/>
        <end position="303"/>
    </location>
</feature>
<feature type="transmembrane region" description="Helical" evidence="7">
    <location>
        <begin position="315"/>
        <end position="335"/>
    </location>
</feature>
<dbReference type="InterPro" id="IPR035906">
    <property type="entry name" value="MetI-like_sf"/>
</dbReference>
<dbReference type="PROSITE" id="PS50928">
    <property type="entry name" value="ABC_TM1"/>
    <property type="match status" value="1"/>
</dbReference>
<keyword evidence="5 7" id="KW-1133">Transmembrane helix</keyword>
<dbReference type="InterPro" id="IPR000515">
    <property type="entry name" value="MetI-like"/>
</dbReference>
<evidence type="ECO:0000256" key="7">
    <source>
        <dbReference type="RuleBase" id="RU363032"/>
    </source>
</evidence>
<dbReference type="CDD" id="cd06261">
    <property type="entry name" value="TM_PBP2"/>
    <property type="match status" value="1"/>
</dbReference>
<keyword evidence="10" id="KW-1185">Reference proteome</keyword>
<evidence type="ECO:0000256" key="1">
    <source>
        <dbReference type="ARBA" id="ARBA00004651"/>
    </source>
</evidence>